<protein>
    <submittedName>
        <fullName evidence="2">Histidine kinase</fullName>
    </submittedName>
</protein>
<keyword evidence="1" id="KW-1133">Transmembrane helix</keyword>
<name>A0A5A7RBQ3_STRAF</name>
<keyword evidence="2" id="KW-0418">Kinase</keyword>
<evidence type="ECO:0000313" key="2">
    <source>
        <dbReference type="EMBL" id="GER55049.1"/>
    </source>
</evidence>
<dbReference type="EMBL" id="BKCP01011625">
    <property type="protein sequence ID" value="GER55049.1"/>
    <property type="molecule type" value="Genomic_DNA"/>
</dbReference>
<dbReference type="Proteomes" id="UP000325081">
    <property type="component" value="Unassembled WGS sequence"/>
</dbReference>
<dbReference type="AlphaFoldDB" id="A0A5A7RBQ3"/>
<proteinExistence type="predicted"/>
<keyword evidence="1" id="KW-0812">Transmembrane</keyword>
<keyword evidence="2" id="KW-0808">Transferase</keyword>
<reference evidence="3" key="1">
    <citation type="journal article" date="2019" name="Curr. Biol.">
        <title>Genome Sequence of Striga asiatica Provides Insight into the Evolution of Plant Parasitism.</title>
        <authorList>
            <person name="Yoshida S."/>
            <person name="Kim S."/>
            <person name="Wafula E.K."/>
            <person name="Tanskanen J."/>
            <person name="Kim Y.M."/>
            <person name="Honaas L."/>
            <person name="Yang Z."/>
            <person name="Spallek T."/>
            <person name="Conn C.E."/>
            <person name="Ichihashi Y."/>
            <person name="Cheong K."/>
            <person name="Cui S."/>
            <person name="Der J.P."/>
            <person name="Gundlach H."/>
            <person name="Jiao Y."/>
            <person name="Hori C."/>
            <person name="Ishida J.K."/>
            <person name="Kasahara H."/>
            <person name="Kiba T."/>
            <person name="Kim M.S."/>
            <person name="Koo N."/>
            <person name="Laohavisit A."/>
            <person name="Lee Y.H."/>
            <person name="Lumba S."/>
            <person name="McCourt P."/>
            <person name="Mortimer J.C."/>
            <person name="Mutuku J.M."/>
            <person name="Nomura T."/>
            <person name="Sasaki-Sekimoto Y."/>
            <person name="Seto Y."/>
            <person name="Wang Y."/>
            <person name="Wakatake T."/>
            <person name="Sakakibara H."/>
            <person name="Demura T."/>
            <person name="Yamaguchi S."/>
            <person name="Yoneyama K."/>
            <person name="Manabe R.I."/>
            <person name="Nelson D.C."/>
            <person name="Schulman A.H."/>
            <person name="Timko M.P."/>
            <person name="dePamphilis C.W."/>
            <person name="Choi D."/>
            <person name="Shirasu K."/>
        </authorList>
    </citation>
    <scope>NUCLEOTIDE SEQUENCE [LARGE SCALE GENOMIC DNA]</scope>
    <source>
        <strain evidence="3">cv. UVA1</strain>
    </source>
</reference>
<gene>
    <name evidence="2" type="ORF">STAS_32694</name>
</gene>
<organism evidence="2 3">
    <name type="scientific">Striga asiatica</name>
    <name type="common">Asiatic witchweed</name>
    <name type="synonym">Buchnera asiatica</name>
    <dbReference type="NCBI Taxonomy" id="4170"/>
    <lineage>
        <taxon>Eukaryota</taxon>
        <taxon>Viridiplantae</taxon>
        <taxon>Streptophyta</taxon>
        <taxon>Embryophyta</taxon>
        <taxon>Tracheophyta</taxon>
        <taxon>Spermatophyta</taxon>
        <taxon>Magnoliopsida</taxon>
        <taxon>eudicotyledons</taxon>
        <taxon>Gunneridae</taxon>
        <taxon>Pentapetalae</taxon>
        <taxon>asterids</taxon>
        <taxon>lamiids</taxon>
        <taxon>Lamiales</taxon>
        <taxon>Orobanchaceae</taxon>
        <taxon>Buchnereae</taxon>
        <taxon>Striga</taxon>
    </lineage>
</organism>
<keyword evidence="3" id="KW-1185">Reference proteome</keyword>
<evidence type="ECO:0000313" key="3">
    <source>
        <dbReference type="Proteomes" id="UP000325081"/>
    </source>
</evidence>
<keyword evidence="1" id="KW-0472">Membrane</keyword>
<accession>A0A5A7RBQ3</accession>
<feature type="transmembrane region" description="Helical" evidence="1">
    <location>
        <begin position="20"/>
        <end position="41"/>
    </location>
</feature>
<dbReference type="GO" id="GO:0016301">
    <property type="term" value="F:kinase activity"/>
    <property type="evidence" value="ECO:0007669"/>
    <property type="project" value="UniProtKB-KW"/>
</dbReference>
<comment type="caution">
    <text evidence="2">The sequence shown here is derived from an EMBL/GenBank/DDBJ whole genome shotgun (WGS) entry which is preliminary data.</text>
</comment>
<evidence type="ECO:0000256" key="1">
    <source>
        <dbReference type="SAM" id="Phobius"/>
    </source>
</evidence>
<dbReference type="OrthoDB" id="60033at2759"/>
<sequence>MLSFKFRNLEFIWEIAGCEALVSVEALFLFFVLMFSVRLLWPPKFFNALRVKRSVCRKSEVEEAEGPTERKLLAGKKILMVDVWSYRAEVAYGFLLMNWVEKTRRIREVEEVYGFRVPIIALTASEGEETGEDGSGWGG</sequence>